<reference evidence="4" key="1">
    <citation type="journal article" date="2017" name="Nat. Microbiol.">
        <title>Global analysis of biosynthetic gene clusters reveals vast potential of secondary metabolite production in Penicillium species.</title>
        <authorList>
            <person name="Nielsen J.C."/>
            <person name="Grijseels S."/>
            <person name="Prigent S."/>
            <person name="Ji B."/>
            <person name="Dainat J."/>
            <person name="Nielsen K.F."/>
            <person name="Frisvad J.C."/>
            <person name="Workman M."/>
            <person name="Nielsen J."/>
        </authorList>
    </citation>
    <scope>NUCLEOTIDE SEQUENCE [LARGE SCALE GENOMIC DNA]</scope>
    <source>
        <strain evidence="4">IBT 14082</strain>
    </source>
</reference>
<dbReference type="OrthoDB" id="4342394at2759"/>
<evidence type="ECO:0000256" key="1">
    <source>
        <dbReference type="SAM" id="Coils"/>
    </source>
</evidence>
<feature type="compositionally biased region" description="Basic and acidic residues" evidence="2">
    <location>
        <begin position="1"/>
        <end position="21"/>
    </location>
</feature>
<keyword evidence="4" id="KW-1185">Reference proteome</keyword>
<evidence type="ECO:0000256" key="2">
    <source>
        <dbReference type="SAM" id="MobiDB-lite"/>
    </source>
</evidence>
<sequence length="235" mass="27197">MSELFESHESKTVPYCDDRPPQYDPCQPSQDVLTSVIENEHTRRILAQRLKELERKLLNLSERNPMEIDYLQDANYFLEFGQLCTEGVQISTELANVYKERTVRNTELYTAMERLTDSEFNRTYASLGRDANRPMRHELAQNHEDRGDRYRDCGYNSQRSLVEKQIEGAGDCTCDSPCSRDRFFELSGKVDKINDKLGPSLQSNDTANVPKTTHDAATKPPRSFWKRILEHSARP</sequence>
<dbReference type="EMBL" id="MLQL01000059">
    <property type="protein sequence ID" value="OQE12934.1"/>
    <property type="molecule type" value="Genomic_DNA"/>
</dbReference>
<name>A0A1V6SGU5_9EURO</name>
<dbReference type="Proteomes" id="UP000191342">
    <property type="component" value="Unassembled WGS sequence"/>
</dbReference>
<dbReference type="AlphaFoldDB" id="A0A1V6SGU5"/>
<protein>
    <submittedName>
        <fullName evidence="3">Uncharacterized protein</fullName>
    </submittedName>
</protein>
<organism evidence="3 4">
    <name type="scientific">Penicillium flavigenum</name>
    <dbReference type="NCBI Taxonomy" id="254877"/>
    <lineage>
        <taxon>Eukaryota</taxon>
        <taxon>Fungi</taxon>
        <taxon>Dikarya</taxon>
        <taxon>Ascomycota</taxon>
        <taxon>Pezizomycotina</taxon>
        <taxon>Eurotiomycetes</taxon>
        <taxon>Eurotiomycetidae</taxon>
        <taxon>Eurotiales</taxon>
        <taxon>Aspergillaceae</taxon>
        <taxon>Penicillium</taxon>
    </lineage>
</organism>
<comment type="caution">
    <text evidence="3">The sequence shown here is derived from an EMBL/GenBank/DDBJ whole genome shotgun (WGS) entry which is preliminary data.</text>
</comment>
<accession>A0A1V6SGU5</accession>
<proteinExistence type="predicted"/>
<evidence type="ECO:0000313" key="3">
    <source>
        <dbReference type="EMBL" id="OQE12934.1"/>
    </source>
</evidence>
<feature type="coiled-coil region" evidence="1">
    <location>
        <begin position="36"/>
        <end position="63"/>
    </location>
</feature>
<feature type="compositionally biased region" description="Polar residues" evidence="2">
    <location>
        <begin position="200"/>
        <end position="211"/>
    </location>
</feature>
<evidence type="ECO:0000313" key="4">
    <source>
        <dbReference type="Proteomes" id="UP000191342"/>
    </source>
</evidence>
<keyword evidence="1" id="KW-0175">Coiled coil</keyword>
<feature type="region of interest" description="Disordered" evidence="2">
    <location>
        <begin position="195"/>
        <end position="224"/>
    </location>
</feature>
<gene>
    <name evidence="3" type="ORF">PENFLA_c059G06104</name>
</gene>
<feature type="region of interest" description="Disordered" evidence="2">
    <location>
        <begin position="1"/>
        <end position="23"/>
    </location>
</feature>